<dbReference type="AlphaFoldDB" id="A0A0G1RTD5"/>
<organism evidence="2 3">
    <name type="scientific">Candidatus Collierbacteria bacterium GW2011_GWA2_46_26</name>
    <dbReference type="NCBI Taxonomy" id="1618381"/>
    <lineage>
        <taxon>Bacteria</taxon>
        <taxon>Candidatus Collieribacteriota</taxon>
    </lineage>
</organism>
<proteinExistence type="predicted"/>
<dbReference type="InterPro" id="IPR036583">
    <property type="entry name" value="23S_rRNA_IVS_sf"/>
</dbReference>
<keyword evidence="2" id="KW-0689">Ribosomal protein</keyword>
<keyword evidence="2" id="KW-0687">Ribonucleoprotein</keyword>
<gene>
    <name evidence="2" type="ORF">UX47_C0005G0015</name>
</gene>
<evidence type="ECO:0000256" key="1">
    <source>
        <dbReference type="SAM" id="MobiDB-lite"/>
    </source>
</evidence>
<dbReference type="Proteomes" id="UP000034794">
    <property type="component" value="Unassembled WGS sequence"/>
</dbReference>
<dbReference type="Gene3D" id="1.20.1440.60">
    <property type="entry name" value="23S rRNA-intervening sequence"/>
    <property type="match status" value="1"/>
</dbReference>
<sequence length="199" mass="22892">MINENRKISKFEDLFIWQKARELTKEVYRVSSEWKDRSLQDQIRRAAVSVLSNISEGFERGTKDEFLYFLYIARGSAGEVRAQLYVAYDQELISEGDFKKVQDLADYESRLIAKFIAGYKTKSYGGQRVADPKFQEKQDSENYLKDIVNKSATVSPYHGGDGVKMEDKNIINKSDTVTQYHEGEVKEDNAINKSDTVTQ</sequence>
<dbReference type="SUPFAM" id="SSF158446">
    <property type="entry name" value="IVS-encoded protein-like"/>
    <property type="match status" value="1"/>
</dbReference>
<dbReference type="EMBL" id="LCMI01000005">
    <property type="protein sequence ID" value="KKU33213.1"/>
    <property type="molecule type" value="Genomic_DNA"/>
</dbReference>
<dbReference type="PANTHER" id="PTHR38471">
    <property type="entry name" value="FOUR HELIX BUNDLE PROTEIN"/>
    <property type="match status" value="1"/>
</dbReference>
<accession>A0A0G1RTD5</accession>
<dbReference type="GO" id="GO:0005840">
    <property type="term" value="C:ribosome"/>
    <property type="evidence" value="ECO:0007669"/>
    <property type="project" value="UniProtKB-KW"/>
</dbReference>
<name>A0A0G1RTD5_9BACT</name>
<comment type="caution">
    <text evidence="2">The sequence shown here is derived from an EMBL/GenBank/DDBJ whole genome shotgun (WGS) entry which is preliminary data.</text>
</comment>
<dbReference type="NCBIfam" id="TIGR02436">
    <property type="entry name" value="four helix bundle protein"/>
    <property type="match status" value="1"/>
</dbReference>
<dbReference type="PANTHER" id="PTHR38471:SF2">
    <property type="entry name" value="FOUR HELIX BUNDLE PROTEIN"/>
    <property type="match status" value="1"/>
</dbReference>
<evidence type="ECO:0000313" key="3">
    <source>
        <dbReference type="Proteomes" id="UP000034794"/>
    </source>
</evidence>
<feature type="compositionally biased region" description="Basic and acidic residues" evidence="1">
    <location>
        <begin position="181"/>
        <end position="190"/>
    </location>
</feature>
<reference evidence="2 3" key="1">
    <citation type="journal article" date="2015" name="Nature">
        <title>rRNA introns, odd ribosomes, and small enigmatic genomes across a large radiation of phyla.</title>
        <authorList>
            <person name="Brown C.T."/>
            <person name="Hug L.A."/>
            <person name="Thomas B.C."/>
            <person name="Sharon I."/>
            <person name="Castelle C.J."/>
            <person name="Singh A."/>
            <person name="Wilkins M.J."/>
            <person name="Williams K.H."/>
            <person name="Banfield J.F."/>
        </authorList>
    </citation>
    <scope>NUCLEOTIDE SEQUENCE [LARGE SCALE GENOMIC DNA]</scope>
</reference>
<protein>
    <submittedName>
        <fullName evidence="2">S23 ribosomal protein</fullName>
    </submittedName>
</protein>
<dbReference type="Pfam" id="PF05635">
    <property type="entry name" value="23S_rRNA_IVP"/>
    <property type="match status" value="1"/>
</dbReference>
<dbReference type="CDD" id="cd16377">
    <property type="entry name" value="23S_rRNA_IVP_like"/>
    <property type="match status" value="1"/>
</dbReference>
<evidence type="ECO:0000313" key="2">
    <source>
        <dbReference type="EMBL" id="KKU33213.1"/>
    </source>
</evidence>
<dbReference type="InterPro" id="IPR012657">
    <property type="entry name" value="23S_rRNA-intervening_sequence"/>
</dbReference>
<feature type="region of interest" description="Disordered" evidence="1">
    <location>
        <begin position="177"/>
        <end position="199"/>
    </location>
</feature>